<dbReference type="Proteomes" id="UP000008311">
    <property type="component" value="Unassembled WGS sequence"/>
</dbReference>
<organism evidence="3 4">
    <name type="scientific">Ricinus communis</name>
    <name type="common">Castor bean</name>
    <dbReference type="NCBI Taxonomy" id="3988"/>
    <lineage>
        <taxon>Eukaryota</taxon>
        <taxon>Viridiplantae</taxon>
        <taxon>Streptophyta</taxon>
        <taxon>Embryophyta</taxon>
        <taxon>Tracheophyta</taxon>
        <taxon>Spermatophyta</taxon>
        <taxon>Magnoliopsida</taxon>
        <taxon>eudicotyledons</taxon>
        <taxon>Gunneridae</taxon>
        <taxon>Pentapetalae</taxon>
        <taxon>rosids</taxon>
        <taxon>fabids</taxon>
        <taxon>Malpighiales</taxon>
        <taxon>Euphorbiaceae</taxon>
        <taxon>Acalyphoideae</taxon>
        <taxon>Acalypheae</taxon>
        <taxon>Ricinus</taxon>
    </lineage>
</organism>
<proteinExistence type="inferred from homology"/>
<dbReference type="AlphaFoldDB" id="B9THM4"/>
<dbReference type="InterPro" id="IPR020904">
    <property type="entry name" value="Sc_DH/Rdtase_CS"/>
</dbReference>
<dbReference type="EMBL" id="EQ981681">
    <property type="protein sequence ID" value="EEF24638.1"/>
    <property type="molecule type" value="Genomic_DNA"/>
</dbReference>
<dbReference type="EC" id="1.1.1.100" evidence="3"/>
<reference evidence="4" key="1">
    <citation type="journal article" date="2010" name="Nat. Biotechnol.">
        <title>Draft genome sequence of the oilseed species Ricinus communis.</title>
        <authorList>
            <person name="Chan A.P."/>
            <person name="Crabtree J."/>
            <person name="Zhao Q."/>
            <person name="Lorenzi H."/>
            <person name="Orvis J."/>
            <person name="Puiu D."/>
            <person name="Melake-Berhan A."/>
            <person name="Jones K.M."/>
            <person name="Redman J."/>
            <person name="Chen G."/>
            <person name="Cahoon E.B."/>
            <person name="Gedil M."/>
            <person name="Stanke M."/>
            <person name="Haas B.J."/>
            <person name="Wortman J.R."/>
            <person name="Fraser-Liggett C.M."/>
            <person name="Ravel J."/>
            <person name="Rabinowicz P.D."/>
        </authorList>
    </citation>
    <scope>NUCLEOTIDE SEQUENCE [LARGE SCALE GENOMIC DNA]</scope>
    <source>
        <strain evidence="4">cv. Hale</strain>
    </source>
</reference>
<dbReference type="GO" id="GO:0004316">
    <property type="term" value="F:3-oxoacyl-[acyl-carrier-protein] reductase (NADPH) activity"/>
    <property type="evidence" value="ECO:0007669"/>
    <property type="project" value="UniProtKB-EC"/>
</dbReference>
<evidence type="ECO:0000313" key="3">
    <source>
        <dbReference type="EMBL" id="EEF24638.1"/>
    </source>
</evidence>
<gene>
    <name evidence="3" type="ORF">RCOM_1921900</name>
</gene>
<evidence type="ECO:0000256" key="2">
    <source>
        <dbReference type="ARBA" id="ARBA00023002"/>
    </source>
</evidence>
<dbReference type="InterPro" id="IPR002347">
    <property type="entry name" value="SDR_fam"/>
</dbReference>
<evidence type="ECO:0000256" key="1">
    <source>
        <dbReference type="ARBA" id="ARBA00006484"/>
    </source>
</evidence>
<dbReference type="PROSITE" id="PS00061">
    <property type="entry name" value="ADH_SHORT"/>
    <property type="match status" value="1"/>
</dbReference>
<dbReference type="PRINTS" id="PR00081">
    <property type="entry name" value="GDHRDH"/>
</dbReference>
<dbReference type="CDD" id="cd05233">
    <property type="entry name" value="SDR_c"/>
    <property type="match status" value="1"/>
</dbReference>
<sequence>MDVNVRGTQLVCSLAAKHMSPQCGGAMVVVTSIAGYNGQPRRSAYGTSKAAVAYLARCFATEWGHLGIRVNAIAPGYVLTPMARGIIESGATDAARIIGRTPLGRLAEPVEIARAAAFLLSSWSSYITGAELFVDGGWAAYGGSGEVNSF</sequence>
<name>B9THM4_RICCO</name>
<dbReference type="SUPFAM" id="SSF51735">
    <property type="entry name" value="NAD(P)-binding Rossmann-fold domains"/>
    <property type="match status" value="1"/>
</dbReference>
<dbReference type="Pfam" id="PF13561">
    <property type="entry name" value="adh_short_C2"/>
    <property type="match status" value="1"/>
</dbReference>
<dbReference type="PANTHER" id="PTHR24321">
    <property type="entry name" value="DEHYDROGENASES, SHORT CHAIN"/>
    <property type="match status" value="1"/>
</dbReference>
<keyword evidence="4" id="KW-1185">Reference proteome</keyword>
<keyword evidence="2 3" id="KW-0560">Oxidoreductase</keyword>
<dbReference type="eggNOG" id="KOG0725">
    <property type="taxonomic scope" value="Eukaryota"/>
</dbReference>
<dbReference type="PANTHER" id="PTHR24321:SF8">
    <property type="entry name" value="ESTRADIOL 17-BETA-DEHYDROGENASE 8-RELATED"/>
    <property type="match status" value="1"/>
</dbReference>
<protein>
    <submittedName>
        <fullName evidence="3">Short chain type dehydrogenase, putative</fullName>
        <ecNumber evidence="3">1.1.1.100</ecNumber>
    </submittedName>
</protein>
<dbReference type="Gene3D" id="3.40.50.720">
    <property type="entry name" value="NAD(P)-binding Rossmann-like Domain"/>
    <property type="match status" value="1"/>
</dbReference>
<accession>B9THM4</accession>
<dbReference type="InterPro" id="IPR036291">
    <property type="entry name" value="NAD(P)-bd_dom_sf"/>
</dbReference>
<dbReference type="InParanoid" id="B9THM4"/>
<dbReference type="STRING" id="3988.B9THM4"/>
<evidence type="ECO:0000313" key="4">
    <source>
        <dbReference type="Proteomes" id="UP000008311"/>
    </source>
</evidence>
<comment type="similarity">
    <text evidence="1">Belongs to the short-chain dehydrogenases/reductases (SDR) family.</text>
</comment>